<evidence type="ECO:0000256" key="5">
    <source>
        <dbReference type="ARBA" id="ARBA00023204"/>
    </source>
</evidence>
<dbReference type="InterPro" id="IPR011335">
    <property type="entry name" value="Restrct_endonuc-II-like"/>
</dbReference>
<proteinExistence type="inferred from homology"/>
<dbReference type="CDD" id="cd00221">
    <property type="entry name" value="Vsr"/>
    <property type="match status" value="1"/>
</dbReference>
<dbReference type="RefSeq" id="WP_161096812.1">
    <property type="nucleotide sequence ID" value="NZ_WWCW01000029.1"/>
</dbReference>
<reference evidence="7 8" key="1">
    <citation type="submission" date="2020-01" db="EMBL/GenBank/DDBJ databases">
        <title>Novel species isolated from a subtropical stream in China.</title>
        <authorList>
            <person name="Lu H."/>
        </authorList>
    </citation>
    <scope>NUCLEOTIDE SEQUENCE [LARGE SCALE GENOMIC DNA]</scope>
    <source>
        <strain evidence="7 8">FT82W</strain>
    </source>
</reference>
<comment type="similarity">
    <text evidence="6">Belongs to the vsr family.</text>
</comment>
<keyword evidence="4 6" id="KW-0378">Hydrolase</keyword>
<evidence type="ECO:0000256" key="2">
    <source>
        <dbReference type="ARBA" id="ARBA00022759"/>
    </source>
</evidence>
<organism evidence="7 8">
    <name type="scientific">Duganella vulcania</name>
    <dbReference type="NCBI Taxonomy" id="2692166"/>
    <lineage>
        <taxon>Bacteria</taxon>
        <taxon>Pseudomonadati</taxon>
        <taxon>Pseudomonadota</taxon>
        <taxon>Betaproteobacteria</taxon>
        <taxon>Burkholderiales</taxon>
        <taxon>Oxalobacteraceae</taxon>
        <taxon>Telluria group</taxon>
        <taxon>Duganella</taxon>
    </lineage>
</organism>
<keyword evidence="3 6" id="KW-0227">DNA damage</keyword>
<dbReference type="GO" id="GO:0006298">
    <property type="term" value="P:mismatch repair"/>
    <property type="evidence" value="ECO:0007669"/>
    <property type="project" value="UniProtKB-UniRule"/>
</dbReference>
<dbReference type="Pfam" id="PF03852">
    <property type="entry name" value="Vsr"/>
    <property type="match status" value="1"/>
</dbReference>
<dbReference type="GO" id="GO:0004519">
    <property type="term" value="F:endonuclease activity"/>
    <property type="evidence" value="ECO:0007669"/>
    <property type="project" value="UniProtKB-KW"/>
</dbReference>
<dbReference type="PIRSF" id="PIRSF018267">
    <property type="entry name" value="VSR_endonuc"/>
    <property type="match status" value="1"/>
</dbReference>
<keyword evidence="1 6" id="KW-0540">Nuclease</keyword>
<gene>
    <name evidence="7" type="primary">vsr</name>
    <name evidence="7" type="ORF">GTP91_10925</name>
</gene>
<evidence type="ECO:0000313" key="7">
    <source>
        <dbReference type="EMBL" id="MYM87693.1"/>
    </source>
</evidence>
<dbReference type="InterPro" id="IPR004603">
    <property type="entry name" value="DNA_mismatch_endonuc_vsr"/>
</dbReference>
<dbReference type="AlphaFoldDB" id="A0A845FYW4"/>
<dbReference type="NCBIfam" id="TIGR00632">
    <property type="entry name" value="vsr"/>
    <property type="match status" value="1"/>
</dbReference>
<dbReference type="Gene3D" id="3.40.960.10">
    <property type="entry name" value="VSR Endonuclease"/>
    <property type="match status" value="1"/>
</dbReference>
<accession>A0A845FYW4</accession>
<evidence type="ECO:0000313" key="8">
    <source>
        <dbReference type="Proteomes" id="UP000470302"/>
    </source>
</evidence>
<evidence type="ECO:0000256" key="3">
    <source>
        <dbReference type="ARBA" id="ARBA00022763"/>
    </source>
</evidence>
<dbReference type="Proteomes" id="UP000470302">
    <property type="component" value="Unassembled WGS sequence"/>
</dbReference>
<name>A0A845FYW4_9BURK</name>
<dbReference type="GO" id="GO:0016787">
    <property type="term" value="F:hydrolase activity"/>
    <property type="evidence" value="ECO:0007669"/>
    <property type="project" value="UniProtKB-KW"/>
</dbReference>
<comment type="function">
    <text evidence="6">May nick specific sequences that contain T:G mispairs resulting from m5C-deamination.</text>
</comment>
<evidence type="ECO:0000256" key="1">
    <source>
        <dbReference type="ARBA" id="ARBA00022722"/>
    </source>
</evidence>
<keyword evidence="2 6" id="KW-0255">Endonuclease</keyword>
<dbReference type="EC" id="3.1.-.-" evidence="6"/>
<evidence type="ECO:0000256" key="6">
    <source>
        <dbReference type="PIRNR" id="PIRNR018267"/>
    </source>
</evidence>
<evidence type="ECO:0000256" key="4">
    <source>
        <dbReference type="ARBA" id="ARBA00022801"/>
    </source>
</evidence>
<comment type="caution">
    <text evidence="7">The sequence shown here is derived from an EMBL/GenBank/DDBJ whole genome shotgun (WGS) entry which is preliminary data.</text>
</comment>
<protein>
    <recommendedName>
        <fullName evidence="6">Very short patch repair endonuclease</fullName>
        <ecNumber evidence="6">3.1.-.-</ecNumber>
    </recommendedName>
</protein>
<keyword evidence="5 6" id="KW-0234">DNA repair</keyword>
<dbReference type="EMBL" id="WWCW01000029">
    <property type="protein sequence ID" value="MYM87693.1"/>
    <property type="molecule type" value="Genomic_DNA"/>
</dbReference>
<dbReference type="SUPFAM" id="SSF52980">
    <property type="entry name" value="Restriction endonuclease-like"/>
    <property type="match status" value="1"/>
</dbReference>
<sequence>MVDSIDQAARSALMSRIRGKNTRPELIVRKLVFAAGYRYRLHVRTLPGSPDLVFPGRKKVIFVHGCFWHLHDSCNLARMPKSRVEFWNDKLNGNKARDARSYDALRQAGWQVHVVWECELGDLAALEETLREFLGLPAAQRS</sequence>